<dbReference type="InterPro" id="IPR002878">
    <property type="entry name" value="ChsH2_C"/>
</dbReference>
<dbReference type="GO" id="GO:0003677">
    <property type="term" value="F:DNA binding"/>
    <property type="evidence" value="ECO:0007669"/>
    <property type="project" value="UniProtKB-KW"/>
</dbReference>
<gene>
    <name evidence="3" type="ORF">FJZ47_22630</name>
</gene>
<feature type="domain" description="ChsH2 rubredoxin-like zinc ribbon" evidence="2">
    <location>
        <begin position="22"/>
        <end position="54"/>
    </location>
</feature>
<dbReference type="InterPro" id="IPR022002">
    <property type="entry name" value="ChsH2_Znr"/>
</dbReference>
<dbReference type="EMBL" id="VGLS01000958">
    <property type="protein sequence ID" value="MBM3226570.1"/>
    <property type="molecule type" value="Genomic_DNA"/>
</dbReference>
<protein>
    <submittedName>
        <fullName evidence="3">DNA-binding protein</fullName>
    </submittedName>
</protein>
<evidence type="ECO:0000313" key="3">
    <source>
        <dbReference type="EMBL" id="MBM3226570.1"/>
    </source>
</evidence>
<keyword evidence="3" id="KW-0238">DNA-binding</keyword>
<dbReference type="PANTHER" id="PTHR34075">
    <property type="entry name" value="BLR3430 PROTEIN"/>
    <property type="match status" value="1"/>
</dbReference>
<dbReference type="InterPro" id="IPR012340">
    <property type="entry name" value="NA-bd_OB-fold"/>
</dbReference>
<organism evidence="3 4">
    <name type="scientific">Tectimicrobiota bacterium</name>
    <dbReference type="NCBI Taxonomy" id="2528274"/>
    <lineage>
        <taxon>Bacteria</taxon>
        <taxon>Pseudomonadati</taxon>
        <taxon>Nitrospinota/Tectimicrobiota group</taxon>
        <taxon>Candidatus Tectimicrobiota</taxon>
    </lineage>
</organism>
<dbReference type="Proteomes" id="UP000712673">
    <property type="component" value="Unassembled WGS sequence"/>
</dbReference>
<dbReference type="PANTHER" id="PTHR34075:SF5">
    <property type="entry name" value="BLR3430 PROTEIN"/>
    <property type="match status" value="1"/>
</dbReference>
<feature type="domain" description="ChsH2 C-terminal OB-fold" evidence="1">
    <location>
        <begin position="56"/>
        <end position="121"/>
    </location>
</feature>
<reference evidence="3" key="1">
    <citation type="submission" date="2019-03" db="EMBL/GenBank/DDBJ databases">
        <title>Lake Tanganyika Metagenome-Assembled Genomes (MAGs).</title>
        <authorList>
            <person name="Tran P."/>
        </authorList>
    </citation>
    <scope>NUCLEOTIDE SEQUENCE</scope>
    <source>
        <strain evidence="3">K_DeepCast_65m_m2_066</strain>
    </source>
</reference>
<dbReference type="AlphaFoldDB" id="A0A937W7E3"/>
<dbReference type="SUPFAM" id="SSF50249">
    <property type="entry name" value="Nucleic acid-binding proteins"/>
    <property type="match status" value="1"/>
</dbReference>
<comment type="caution">
    <text evidence="3">The sequence shown here is derived from an EMBL/GenBank/DDBJ whole genome shotgun (WGS) entry which is preliminary data.</text>
</comment>
<dbReference type="Pfam" id="PF12172">
    <property type="entry name" value="zf-ChsH2"/>
    <property type="match status" value="1"/>
</dbReference>
<dbReference type="Pfam" id="PF01796">
    <property type="entry name" value="OB_ChsH2_C"/>
    <property type="match status" value="1"/>
</dbReference>
<evidence type="ECO:0000259" key="2">
    <source>
        <dbReference type="Pfam" id="PF12172"/>
    </source>
</evidence>
<sequence length="143" mass="16360">MSEYRKPVPRGEDVNGEFYQFCKQHELRFQRCQDCGTWRHMPRESCAACGSFSWSWERSCGQGQLFSWTVIHRALHPGFTADVPYATAVIELAEGVRLVSQVLDVPVEQFRIGLPVEVVFEDVTPEVTLPKFRPVAQRAGERT</sequence>
<dbReference type="InterPro" id="IPR052513">
    <property type="entry name" value="Thioester_dehydratase-like"/>
</dbReference>
<proteinExistence type="predicted"/>
<name>A0A937W7E3_UNCTE</name>
<evidence type="ECO:0000313" key="4">
    <source>
        <dbReference type="Proteomes" id="UP000712673"/>
    </source>
</evidence>
<evidence type="ECO:0000259" key="1">
    <source>
        <dbReference type="Pfam" id="PF01796"/>
    </source>
</evidence>
<accession>A0A937W7E3</accession>